<dbReference type="PANTHER" id="PTHR28259:SF1">
    <property type="entry name" value="FLUORIDE EXPORT PROTEIN 1-RELATED"/>
    <property type="match status" value="1"/>
</dbReference>
<evidence type="ECO:0000256" key="8">
    <source>
        <dbReference type="ARBA" id="ARBA00023136"/>
    </source>
</evidence>
<evidence type="ECO:0000256" key="12">
    <source>
        <dbReference type="HAMAP-Rule" id="MF_00454"/>
    </source>
</evidence>
<evidence type="ECO:0000256" key="6">
    <source>
        <dbReference type="ARBA" id="ARBA00023053"/>
    </source>
</evidence>
<feature type="binding site" evidence="12">
    <location>
        <position position="78"/>
    </location>
    <ligand>
        <name>Na(+)</name>
        <dbReference type="ChEBI" id="CHEBI:29101"/>
        <note>structural</note>
    </ligand>
</feature>
<comment type="subcellular location">
    <subcellularLocation>
        <location evidence="1 12">Cell membrane</location>
        <topology evidence="1 12">Multi-pass membrane protein</topology>
    </subcellularLocation>
</comment>
<evidence type="ECO:0000256" key="7">
    <source>
        <dbReference type="ARBA" id="ARBA00023065"/>
    </source>
</evidence>
<keyword evidence="14" id="KW-1185">Reference proteome</keyword>
<comment type="function">
    <text evidence="12">Fluoride-specific ion channel. Important for reducing fluoride concentration in the cell, thus reducing its toxicity.</text>
</comment>
<dbReference type="GO" id="GO:0062054">
    <property type="term" value="F:fluoride channel activity"/>
    <property type="evidence" value="ECO:0007669"/>
    <property type="project" value="UniProtKB-UniRule"/>
</dbReference>
<keyword evidence="6 12" id="KW-0915">Sodium</keyword>
<dbReference type="NCBIfam" id="NF010792">
    <property type="entry name" value="PRK14196.1"/>
    <property type="match status" value="1"/>
</dbReference>
<comment type="catalytic activity">
    <reaction evidence="11">
        <text>fluoride(in) = fluoride(out)</text>
        <dbReference type="Rhea" id="RHEA:76159"/>
        <dbReference type="ChEBI" id="CHEBI:17051"/>
    </reaction>
    <physiologicalReaction direction="left-to-right" evidence="11">
        <dbReference type="Rhea" id="RHEA:76160"/>
    </physiologicalReaction>
</comment>
<comment type="activity regulation">
    <text evidence="12">Na(+) is not transported, but it plays an essential structural role and its presence is essential for fluoride channel function.</text>
</comment>
<dbReference type="EMBL" id="FOCW01000002">
    <property type="protein sequence ID" value="SEN51157.1"/>
    <property type="molecule type" value="Genomic_DNA"/>
</dbReference>
<dbReference type="GO" id="GO:0046872">
    <property type="term" value="F:metal ion binding"/>
    <property type="evidence" value="ECO:0007669"/>
    <property type="project" value="UniProtKB-KW"/>
</dbReference>
<evidence type="ECO:0000256" key="2">
    <source>
        <dbReference type="ARBA" id="ARBA00022475"/>
    </source>
</evidence>
<dbReference type="RefSeq" id="WP_407640942.1">
    <property type="nucleotide sequence ID" value="NZ_FOCW01000002.1"/>
</dbReference>
<dbReference type="STRING" id="1121117.SAMN02745977_01435"/>
<accession>A0A1H8H5Z9</accession>
<gene>
    <name evidence="12" type="primary">fluC</name>
    <name evidence="12" type="synonym">crcB</name>
    <name evidence="13" type="ORF">SAMN02745977_01435</name>
</gene>
<keyword evidence="4 12" id="KW-0812">Transmembrane</keyword>
<keyword evidence="12" id="KW-0479">Metal-binding</keyword>
<proteinExistence type="inferred from homology"/>
<protein>
    <recommendedName>
        <fullName evidence="12">Fluoride-specific ion channel FluC</fullName>
    </recommendedName>
</protein>
<feature type="transmembrane region" description="Helical" evidence="12">
    <location>
        <begin position="41"/>
        <end position="59"/>
    </location>
</feature>
<keyword evidence="8 12" id="KW-0472">Membrane</keyword>
<feature type="transmembrane region" description="Helical" evidence="12">
    <location>
        <begin position="66"/>
        <end position="86"/>
    </location>
</feature>
<evidence type="ECO:0000256" key="3">
    <source>
        <dbReference type="ARBA" id="ARBA00022519"/>
    </source>
</evidence>
<dbReference type="Proteomes" id="UP000199531">
    <property type="component" value="Unassembled WGS sequence"/>
</dbReference>
<dbReference type="NCBIfam" id="TIGR00494">
    <property type="entry name" value="crcB"/>
    <property type="match status" value="1"/>
</dbReference>
<comment type="similarity">
    <text evidence="10 12">Belongs to the fluoride channel Fluc/FEX (TC 1.A.43) family.</text>
</comment>
<evidence type="ECO:0000256" key="4">
    <source>
        <dbReference type="ARBA" id="ARBA00022692"/>
    </source>
</evidence>
<dbReference type="PANTHER" id="PTHR28259">
    <property type="entry name" value="FLUORIDE EXPORT PROTEIN 1-RELATED"/>
    <property type="match status" value="1"/>
</dbReference>
<keyword evidence="12" id="KW-0813">Transport</keyword>
<evidence type="ECO:0000256" key="11">
    <source>
        <dbReference type="ARBA" id="ARBA00035585"/>
    </source>
</evidence>
<keyword evidence="2 12" id="KW-1003">Cell membrane</keyword>
<keyword evidence="5 12" id="KW-1133">Transmembrane helix</keyword>
<keyword evidence="3" id="KW-0997">Cell inner membrane</keyword>
<evidence type="ECO:0000313" key="13">
    <source>
        <dbReference type="EMBL" id="SEN51157.1"/>
    </source>
</evidence>
<sequence length="131" mass="13627">MTTLLQSLLAICLGASAGAVLRWLLGLGLNALFPAIPLGTLLANLIGGYLIGLAIAWFAHYPDLPVAWRLLVITGFLGGLTTFSTFSAEVVALLQQGRTLMAASAITLHVAGSLLMTLLGLATAGWVRLGR</sequence>
<dbReference type="AlphaFoldDB" id="A0A1H8H5Z9"/>
<dbReference type="GO" id="GO:0140114">
    <property type="term" value="P:cellular detoxification of fluoride"/>
    <property type="evidence" value="ECO:0007669"/>
    <property type="project" value="UniProtKB-UniRule"/>
</dbReference>
<evidence type="ECO:0000313" key="14">
    <source>
        <dbReference type="Proteomes" id="UP000199531"/>
    </source>
</evidence>
<organism evidence="13 14">
    <name type="scientific">Brachymonas denitrificans DSM 15123</name>
    <dbReference type="NCBI Taxonomy" id="1121117"/>
    <lineage>
        <taxon>Bacteria</taxon>
        <taxon>Pseudomonadati</taxon>
        <taxon>Pseudomonadota</taxon>
        <taxon>Betaproteobacteria</taxon>
        <taxon>Burkholderiales</taxon>
        <taxon>Comamonadaceae</taxon>
        <taxon>Brachymonas</taxon>
    </lineage>
</organism>
<dbReference type="Pfam" id="PF02537">
    <property type="entry name" value="CRCB"/>
    <property type="match status" value="1"/>
</dbReference>
<dbReference type="HAMAP" id="MF_00454">
    <property type="entry name" value="FluC"/>
    <property type="match status" value="1"/>
</dbReference>
<evidence type="ECO:0000256" key="5">
    <source>
        <dbReference type="ARBA" id="ARBA00022989"/>
    </source>
</evidence>
<evidence type="ECO:0000256" key="10">
    <source>
        <dbReference type="ARBA" id="ARBA00035120"/>
    </source>
</evidence>
<evidence type="ECO:0000256" key="9">
    <source>
        <dbReference type="ARBA" id="ARBA00023303"/>
    </source>
</evidence>
<feature type="transmembrane region" description="Helical" evidence="12">
    <location>
        <begin position="106"/>
        <end position="127"/>
    </location>
</feature>
<evidence type="ECO:0000256" key="1">
    <source>
        <dbReference type="ARBA" id="ARBA00004651"/>
    </source>
</evidence>
<name>A0A1H8H5Z9_9BURK</name>
<feature type="binding site" evidence="12">
    <location>
        <position position="81"/>
    </location>
    <ligand>
        <name>Na(+)</name>
        <dbReference type="ChEBI" id="CHEBI:29101"/>
        <note>structural</note>
    </ligand>
</feature>
<reference evidence="13 14" key="1">
    <citation type="submission" date="2016-10" db="EMBL/GenBank/DDBJ databases">
        <authorList>
            <person name="de Groot N.N."/>
        </authorList>
    </citation>
    <scope>NUCLEOTIDE SEQUENCE [LARGE SCALE GENOMIC DNA]</scope>
    <source>
        <strain evidence="13 14">DSM 15123</strain>
    </source>
</reference>
<dbReference type="InterPro" id="IPR003691">
    <property type="entry name" value="FluC"/>
</dbReference>
<keyword evidence="7 12" id="KW-0406">Ion transport</keyword>
<dbReference type="GO" id="GO:0005886">
    <property type="term" value="C:plasma membrane"/>
    <property type="evidence" value="ECO:0007669"/>
    <property type="project" value="UniProtKB-SubCell"/>
</dbReference>
<keyword evidence="9 12" id="KW-0407">Ion channel</keyword>